<keyword evidence="4" id="KW-1185">Reference proteome</keyword>
<feature type="chain" id="PRO_5038421026" description="DUF4352 domain-containing protein" evidence="2">
    <location>
        <begin position="21"/>
        <end position="226"/>
    </location>
</feature>
<evidence type="ECO:0000313" key="3">
    <source>
        <dbReference type="EMBL" id="KRK37318.1"/>
    </source>
</evidence>
<evidence type="ECO:0000256" key="1">
    <source>
        <dbReference type="SAM" id="MobiDB-lite"/>
    </source>
</evidence>
<name>A0A0R1GT40_9LACO</name>
<gene>
    <name evidence="3" type="ORF">FC62_GL001434</name>
</gene>
<dbReference type="EMBL" id="AZCV01000006">
    <property type="protein sequence ID" value="KRK37318.1"/>
    <property type="molecule type" value="Genomic_DNA"/>
</dbReference>
<dbReference type="PROSITE" id="PS51257">
    <property type="entry name" value="PROKAR_LIPOPROTEIN"/>
    <property type="match status" value="1"/>
</dbReference>
<dbReference type="AlphaFoldDB" id="A0A0R1GT40"/>
<feature type="signal peptide" evidence="2">
    <location>
        <begin position="1"/>
        <end position="20"/>
    </location>
</feature>
<sequence length="226" mass="24465">MKKLLTAGFVAFSAAVLLTACGGKDTTNTGKSKSASQNVNVEIPKGESKSASQNVNVEIPKGEKKVLPQQFTYFGKTQDVKVVNPNKTLSKGGYTVNLKEVRLTKFTPKDDLDKENTKDSFPSATGEFFYVIAIETELNNNTKERADIYGPEALILSDGTQLDDDTGVSGGDPAEVGSKAKKTIWTLFWVPAEEAAKLTSFKIQFDDVYVNSTGTGNVFPDATIKF</sequence>
<keyword evidence="2" id="KW-0732">Signal</keyword>
<dbReference type="Proteomes" id="UP000050909">
    <property type="component" value="Unassembled WGS sequence"/>
</dbReference>
<evidence type="ECO:0000256" key="2">
    <source>
        <dbReference type="SAM" id="SignalP"/>
    </source>
</evidence>
<comment type="caution">
    <text evidence="3">The sequence shown here is derived from an EMBL/GenBank/DDBJ whole genome shotgun (WGS) entry which is preliminary data.</text>
</comment>
<dbReference type="PATRIC" id="fig|1423722.3.peg.1460"/>
<evidence type="ECO:0000313" key="4">
    <source>
        <dbReference type="Proteomes" id="UP000050909"/>
    </source>
</evidence>
<organism evidence="3 4">
    <name type="scientific">Amylolactobacillus amylotrophicus DSM 20534</name>
    <dbReference type="NCBI Taxonomy" id="1423722"/>
    <lineage>
        <taxon>Bacteria</taxon>
        <taxon>Bacillati</taxon>
        <taxon>Bacillota</taxon>
        <taxon>Bacilli</taxon>
        <taxon>Lactobacillales</taxon>
        <taxon>Lactobacillaceae</taxon>
        <taxon>Amylolactobacillus</taxon>
    </lineage>
</organism>
<accession>A0A0R1GT40</accession>
<dbReference type="RefSeq" id="WP_056947061.1">
    <property type="nucleotide sequence ID" value="NZ_AZCV01000006.1"/>
</dbReference>
<proteinExistence type="predicted"/>
<evidence type="ECO:0008006" key="5">
    <source>
        <dbReference type="Google" id="ProtNLM"/>
    </source>
</evidence>
<reference evidence="3 4" key="1">
    <citation type="journal article" date="2015" name="Genome Announc.">
        <title>Expanding the biotechnology potential of lactobacilli through comparative genomics of 213 strains and associated genera.</title>
        <authorList>
            <person name="Sun Z."/>
            <person name="Harris H.M."/>
            <person name="McCann A."/>
            <person name="Guo C."/>
            <person name="Argimon S."/>
            <person name="Zhang W."/>
            <person name="Yang X."/>
            <person name="Jeffery I.B."/>
            <person name="Cooney J.C."/>
            <person name="Kagawa T.F."/>
            <person name="Liu W."/>
            <person name="Song Y."/>
            <person name="Salvetti E."/>
            <person name="Wrobel A."/>
            <person name="Rasinkangas P."/>
            <person name="Parkhill J."/>
            <person name="Rea M.C."/>
            <person name="O'Sullivan O."/>
            <person name="Ritari J."/>
            <person name="Douillard F.P."/>
            <person name="Paul Ross R."/>
            <person name="Yang R."/>
            <person name="Briner A.E."/>
            <person name="Felis G.E."/>
            <person name="de Vos W.M."/>
            <person name="Barrangou R."/>
            <person name="Klaenhammer T.R."/>
            <person name="Caufield P.W."/>
            <person name="Cui Y."/>
            <person name="Zhang H."/>
            <person name="O'Toole P.W."/>
        </authorList>
    </citation>
    <scope>NUCLEOTIDE SEQUENCE [LARGE SCALE GENOMIC DNA]</scope>
    <source>
        <strain evidence="3 4">DSM 20534</strain>
    </source>
</reference>
<feature type="region of interest" description="Disordered" evidence="1">
    <location>
        <begin position="27"/>
        <end position="53"/>
    </location>
</feature>
<feature type="compositionally biased region" description="Polar residues" evidence="1">
    <location>
        <begin position="27"/>
        <end position="40"/>
    </location>
</feature>
<protein>
    <recommendedName>
        <fullName evidence="5">DUF4352 domain-containing protein</fullName>
    </recommendedName>
</protein>